<accession>A0A437U8A3</accession>
<dbReference type="AlphaFoldDB" id="A0A437U8A3"/>
<reference evidence="1" key="1">
    <citation type="submission" date="2018-12" db="EMBL/GenBank/DDBJ databases">
        <title>Draft genome sequence of Flaovobacterium columnare ARS1 isolated from channel catfish in Alabama.</title>
        <authorList>
            <person name="Cai W."/>
            <person name="Arias C."/>
        </authorList>
    </citation>
    <scope>NUCLEOTIDE SEQUENCE [LARGE SCALE GENOMIC DNA]</scope>
    <source>
        <strain evidence="1">ARS1</strain>
    </source>
</reference>
<organism evidence="1 2">
    <name type="scientific">Flavobacterium columnare</name>
    <dbReference type="NCBI Taxonomy" id="996"/>
    <lineage>
        <taxon>Bacteria</taxon>
        <taxon>Pseudomonadati</taxon>
        <taxon>Bacteroidota</taxon>
        <taxon>Flavobacteriia</taxon>
        <taxon>Flavobacteriales</taxon>
        <taxon>Flavobacteriaceae</taxon>
        <taxon>Flavobacterium</taxon>
    </lineage>
</organism>
<dbReference type="Proteomes" id="UP000288951">
    <property type="component" value="Unassembled WGS sequence"/>
</dbReference>
<name>A0A437U8A3_9FLAO</name>
<evidence type="ECO:0000313" key="2">
    <source>
        <dbReference type="Proteomes" id="UP000288951"/>
    </source>
</evidence>
<keyword evidence="2" id="KW-1185">Reference proteome</keyword>
<gene>
    <name evidence="1" type="ORF">EH230_13860</name>
</gene>
<evidence type="ECO:0000313" key="1">
    <source>
        <dbReference type="EMBL" id="RVU89844.1"/>
    </source>
</evidence>
<protein>
    <submittedName>
        <fullName evidence="1">Uncharacterized protein</fullName>
    </submittedName>
</protein>
<comment type="caution">
    <text evidence="1">The sequence shown here is derived from an EMBL/GenBank/DDBJ whole genome shotgun (WGS) entry which is preliminary data.</text>
</comment>
<sequence>MCAGLVQNPDHDHLGHAYTKLRGYVWNWFEDLEKIAFTFNRSETKYQRLPSDGLGPATTIKLQLKIYSSHSTKYNTQFIKVYKNGKYYHFHSNNEYEG</sequence>
<proteinExistence type="predicted"/>
<dbReference type="EMBL" id="RQSM01000004">
    <property type="protein sequence ID" value="RVU89844.1"/>
    <property type="molecule type" value="Genomic_DNA"/>
</dbReference>
<dbReference type="RefSeq" id="WP_127823853.1">
    <property type="nucleotide sequence ID" value="NZ_RQSM01000004.1"/>
</dbReference>